<keyword evidence="3" id="KW-1185">Reference proteome</keyword>
<comment type="caution">
    <text evidence="2">The sequence shown here is derived from an EMBL/GenBank/DDBJ whole genome shotgun (WGS) entry which is preliminary data.</text>
</comment>
<keyword evidence="1" id="KW-0472">Membrane</keyword>
<evidence type="ECO:0000313" key="3">
    <source>
        <dbReference type="Proteomes" id="UP000037784"/>
    </source>
</evidence>
<evidence type="ECO:0000256" key="1">
    <source>
        <dbReference type="SAM" id="Phobius"/>
    </source>
</evidence>
<organism evidence="2 3">
    <name type="scientific">Ardenticatena maritima</name>
    <dbReference type="NCBI Taxonomy" id="872965"/>
    <lineage>
        <taxon>Bacteria</taxon>
        <taxon>Bacillati</taxon>
        <taxon>Chloroflexota</taxon>
        <taxon>Ardenticatenia</taxon>
        <taxon>Ardenticatenales</taxon>
        <taxon>Ardenticatenaceae</taxon>
        <taxon>Ardenticatena</taxon>
    </lineage>
</organism>
<feature type="transmembrane region" description="Helical" evidence="1">
    <location>
        <begin position="6"/>
        <end position="24"/>
    </location>
</feature>
<keyword evidence="1" id="KW-0812">Transmembrane</keyword>
<sequence>MLAVVVPALVGVGLYALMVWLLRLDEARAAARLVWKKVRGR</sequence>
<protein>
    <submittedName>
        <fullName evidence="2">Uncharacterized protein</fullName>
    </submittedName>
</protein>
<evidence type="ECO:0000313" key="2">
    <source>
        <dbReference type="EMBL" id="GAP64005.1"/>
    </source>
</evidence>
<dbReference type="AlphaFoldDB" id="A0A0M8K8M7"/>
<dbReference type="EMBL" id="BBZA01000219">
    <property type="protein sequence ID" value="GAP64005.1"/>
    <property type="molecule type" value="Genomic_DNA"/>
</dbReference>
<reference evidence="3" key="2">
    <citation type="submission" date="2015-08" db="EMBL/GenBank/DDBJ databases">
        <title>Draft Genome Sequence of a Heterotrophic Facultative Anaerobic Bacterium Ardenticatena maritima Strain 110S.</title>
        <authorList>
            <person name="Kawaichi S."/>
            <person name="Yoshida T."/>
            <person name="Sako Y."/>
            <person name="Nakamura R."/>
        </authorList>
    </citation>
    <scope>NUCLEOTIDE SEQUENCE [LARGE SCALE GENOMIC DNA]</scope>
    <source>
        <strain evidence="3">110S</strain>
    </source>
</reference>
<name>A0A0M8K8M7_9CHLR</name>
<keyword evidence="1" id="KW-1133">Transmembrane helix</keyword>
<proteinExistence type="predicted"/>
<gene>
    <name evidence="2" type="ORF">ARMA_2428</name>
</gene>
<reference evidence="2 3" key="1">
    <citation type="journal article" date="2015" name="Genome Announc.">
        <title>Draft Genome Sequence of a Heterotrophic Facultative Anaerobic Thermophilic Bacterium, Ardenticatena maritima Strain 110ST.</title>
        <authorList>
            <person name="Kawaichi S."/>
            <person name="Yoshida T."/>
            <person name="Sako Y."/>
            <person name="Nakamura R."/>
        </authorList>
    </citation>
    <scope>NUCLEOTIDE SEQUENCE [LARGE SCALE GENOMIC DNA]</scope>
    <source>
        <strain evidence="2 3">110S</strain>
    </source>
</reference>
<dbReference type="InParanoid" id="A0A0M8K8M7"/>
<accession>A0A0M8K8M7</accession>
<dbReference type="Proteomes" id="UP000037784">
    <property type="component" value="Unassembled WGS sequence"/>
</dbReference>